<organism evidence="2 3">
    <name type="scientific">Saliterribacillus persicus</name>
    <dbReference type="NCBI Taxonomy" id="930114"/>
    <lineage>
        <taxon>Bacteria</taxon>
        <taxon>Bacillati</taxon>
        <taxon>Bacillota</taxon>
        <taxon>Bacilli</taxon>
        <taxon>Bacillales</taxon>
        <taxon>Bacillaceae</taxon>
        <taxon>Saliterribacillus</taxon>
    </lineage>
</organism>
<evidence type="ECO:0000313" key="3">
    <source>
        <dbReference type="Proteomes" id="UP000252585"/>
    </source>
</evidence>
<dbReference type="EMBL" id="QPJJ01000021">
    <property type="protein sequence ID" value="RCW62991.1"/>
    <property type="molecule type" value="Genomic_DNA"/>
</dbReference>
<gene>
    <name evidence="2" type="ORF">DFR57_12129</name>
</gene>
<reference evidence="2 3" key="1">
    <citation type="submission" date="2018-07" db="EMBL/GenBank/DDBJ databases">
        <title>Genomic Encyclopedia of Type Strains, Phase IV (KMG-IV): sequencing the most valuable type-strain genomes for metagenomic binning, comparative biology and taxonomic classification.</title>
        <authorList>
            <person name="Goeker M."/>
        </authorList>
    </citation>
    <scope>NUCLEOTIDE SEQUENCE [LARGE SCALE GENOMIC DNA]</scope>
    <source>
        <strain evidence="2 3">DSM 27696</strain>
    </source>
</reference>
<feature type="transmembrane region" description="Helical" evidence="1">
    <location>
        <begin position="34"/>
        <end position="55"/>
    </location>
</feature>
<protein>
    <submittedName>
        <fullName evidence="2">Uncharacterized protein</fullName>
    </submittedName>
</protein>
<sequence>MYLFFMIISILGLLLCAIFSLVFSYKLLRQPPTVFSVFTLIILLFILITTFNTFFNAL</sequence>
<name>A0A368X4P6_9BACI</name>
<comment type="caution">
    <text evidence="2">The sequence shown here is derived from an EMBL/GenBank/DDBJ whole genome shotgun (WGS) entry which is preliminary data.</text>
</comment>
<keyword evidence="3" id="KW-1185">Reference proteome</keyword>
<proteinExistence type="predicted"/>
<keyword evidence="1" id="KW-1133">Transmembrane helix</keyword>
<evidence type="ECO:0000256" key="1">
    <source>
        <dbReference type="SAM" id="Phobius"/>
    </source>
</evidence>
<dbReference type="AlphaFoldDB" id="A0A368X4P6"/>
<keyword evidence="1" id="KW-0472">Membrane</keyword>
<dbReference type="Proteomes" id="UP000252585">
    <property type="component" value="Unassembled WGS sequence"/>
</dbReference>
<accession>A0A368X4P6</accession>
<evidence type="ECO:0000313" key="2">
    <source>
        <dbReference type="EMBL" id="RCW62991.1"/>
    </source>
</evidence>
<keyword evidence="1" id="KW-0812">Transmembrane</keyword>